<dbReference type="AlphaFoldDB" id="A0A0C2SN56"/>
<dbReference type="InParanoid" id="A0A0C2SN56"/>
<organism evidence="1 2">
    <name type="scientific">Amanita muscaria (strain Koide BX008)</name>
    <dbReference type="NCBI Taxonomy" id="946122"/>
    <lineage>
        <taxon>Eukaryota</taxon>
        <taxon>Fungi</taxon>
        <taxon>Dikarya</taxon>
        <taxon>Basidiomycota</taxon>
        <taxon>Agaricomycotina</taxon>
        <taxon>Agaricomycetes</taxon>
        <taxon>Agaricomycetidae</taxon>
        <taxon>Agaricales</taxon>
        <taxon>Pluteineae</taxon>
        <taxon>Amanitaceae</taxon>
        <taxon>Amanita</taxon>
    </lineage>
</organism>
<gene>
    <name evidence="1" type="ORF">M378DRAFT_17976</name>
</gene>
<dbReference type="Proteomes" id="UP000054549">
    <property type="component" value="Unassembled WGS sequence"/>
</dbReference>
<dbReference type="HOGENOM" id="CLU_2903720_0_0_1"/>
<sequence length="62" mass="6849">MMDEDYDNNITYDDVVNAYMELLLLEAAEAEQVSLIDSVPNIVLSIASISPDSNHKNGECQS</sequence>
<evidence type="ECO:0000313" key="2">
    <source>
        <dbReference type="Proteomes" id="UP000054549"/>
    </source>
</evidence>
<dbReference type="EMBL" id="KN818520">
    <property type="protein sequence ID" value="KIL55414.1"/>
    <property type="molecule type" value="Genomic_DNA"/>
</dbReference>
<name>A0A0C2SN56_AMAMK</name>
<proteinExistence type="predicted"/>
<protein>
    <submittedName>
        <fullName evidence="1">Uncharacterized protein</fullName>
    </submittedName>
</protein>
<keyword evidence="2" id="KW-1185">Reference proteome</keyword>
<accession>A0A0C2SN56</accession>
<reference evidence="1 2" key="1">
    <citation type="submission" date="2014-04" db="EMBL/GenBank/DDBJ databases">
        <title>Evolutionary Origins and Diversification of the Mycorrhizal Mutualists.</title>
        <authorList>
            <consortium name="DOE Joint Genome Institute"/>
            <consortium name="Mycorrhizal Genomics Consortium"/>
            <person name="Kohler A."/>
            <person name="Kuo A."/>
            <person name="Nagy L.G."/>
            <person name="Floudas D."/>
            <person name="Copeland A."/>
            <person name="Barry K.W."/>
            <person name="Cichocki N."/>
            <person name="Veneault-Fourrey C."/>
            <person name="LaButti K."/>
            <person name="Lindquist E.A."/>
            <person name="Lipzen A."/>
            <person name="Lundell T."/>
            <person name="Morin E."/>
            <person name="Murat C."/>
            <person name="Riley R."/>
            <person name="Ohm R."/>
            <person name="Sun H."/>
            <person name="Tunlid A."/>
            <person name="Henrissat B."/>
            <person name="Grigoriev I.V."/>
            <person name="Hibbett D.S."/>
            <person name="Martin F."/>
        </authorList>
    </citation>
    <scope>NUCLEOTIDE SEQUENCE [LARGE SCALE GENOMIC DNA]</scope>
    <source>
        <strain evidence="1 2">Koide BX008</strain>
    </source>
</reference>
<evidence type="ECO:0000313" key="1">
    <source>
        <dbReference type="EMBL" id="KIL55414.1"/>
    </source>
</evidence>